<dbReference type="EC" id="2.7.7.23" evidence="18"/>
<feature type="binding site" evidence="18">
    <location>
        <position position="153"/>
    </location>
    <ligand>
        <name>UDP-N-acetyl-alpha-D-glucosamine</name>
        <dbReference type="ChEBI" id="CHEBI:57705"/>
    </ligand>
</feature>
<keyword evidence="5 18" id="KW-0808">Transferase</keyword>
<evidence type="ECO:0000256" key="6">
    <source>
        <dbReference type="ARBA" id="ARBA00022695"/>
    </source>
</evidence>
<dbReference type="UniPathway" id="UPA00973"/>
<comment type="subcellular location">
    <subcellularLocation>
        <location evidence="1 18">Cytoplasm</location>
    </subcellularLocation>
</comment>
<keyword evidence="10 18" id="KW-0133">Cell shape</keyword>
<accession>A0A498BRC4</accession>
<feature type="region of interest" description="Pyrophosphorylase" evidence="18">
    <location>
        <begin position="1"/>
        <end position="228"/>
    </location>
</feature>
<dbReference type="Pfam" id="PF00132">
    <property type="entry name" value="Hexapep"/>
    <property type="match status" value="1"/>
</dbReference>
<feature type="region of interest" description="Disordered" evidence="19">
    <location>
        <begin position="423"/>
        <end position="462"/>
    </location>
</feature>
<comment type="caution">
    <text evidence="21">The sequence shown here is derived from an EMBL/GenBank/DDBJ whole genome shotgun (WGS) entry which is preliminary data.</text>
</comment>
<evidence type="ECO:0000256" key="12">
    <source>
        <dbReference type="ARBA" id="ARBA00023268"/>
    </source>
</evidence>
<evidence type="ECO:0000256" key="3">
    <source>
        <dbReference type="ARBA" id="ARBA00007947"/>
    </source>
</evidence>
<evidence type="ECO:0000256" key="5">
    <source>
        <dbReference type="ARBA" id="ARBA00022679"/>
    </source>
</evidence>
<dbReference type="Gene3D" id="3.90.550.10">
    <property type="entry name" value="Spore Coat Polysaccharide Biosynthesis Protein SpsA, Chain A"/>
    <property type="match status" value="1"/>
</dbReference>
<dbReference type="GO" id="GO:0016020">
    <property type="term" value="C:membrane"/>
    <property type="evidence" value="ECO:0007669"/>
    <property type="project" value="GOC"/>
</dbReference>
<evidence type="ECO:0000256" key="9">
    <source>
        <dbReference type="ARBA" id="ARBA00022842"/>
    </source>
</evidence>
<evidence type="ECO:0000256" key="11">
    <source>
        <dbReference type="ARBA" id="ARBA00022984"/>
    </source>
</evidence>
<dbReference type="InterPro" id="IPR005882">
    <property type="entry name" value="Bifunctional_GlmU"/>
</dbReference>
<dbReference type="GO" id="GO:0009245">
    <property type="term" value="P:lipid A biosynthetic process"/>
    <property type="evidence" value="ECO:0007669"/>
    <property type="project" value="UniProtKB-UniRule"/>
</dbReference>
<feature type="binding site" evidence="18">
    <location>
        <begin position="102"/>
        <end position="104"/>
    </location>
    <ligand>
        <name>UDP-N-acetyl-alpha-D-glucosamine</name>
        <dbReference type="ChEBI" id="CHEBI:57705"/>
    </ligand>
</feature>
<dbReference type="NCBIfam" id="TIGR01173">
    <property type="entry name" value="glmU"/>
    <property type="match status" value="1"/>
</dbReference>
<evidence type="ECO:0000256" key="18">
    <source>
        <dbReference type="HAMAP-Rule" id="MF_01631"/>
    </source>
</evidence>
<dbReference type="SUPFAM" id="SSF51161">
    <property type="entry name" value="Trimeric LpxA-like enzymes"/>
    <property type="match status" value="1"/>
</dbReference>
<evidence type="ECO:0000313" key="21">
    <source>
        <dbReference type="EMBL" id="RLK46495.1"/>
    </source>
</evidence>
<protein>
    <recommendedName>
        <fullName evidence="18">Bifunctional protein GlmU</fullName>
    </recommendedName>
    <domain>
        <recommendedName>
            <fullName evidence="18">UDP-N-acetylglucosamine pyrophosphorylase</fullName>
            <ecNumber evidence="18">2.7.7.23</ecNumber>
        </recommendedName>
        <alternativeName>
            <fullName evidence="18">N-acetylglucosamine-1-phosphate uridyltransferase</fullName>
        </alternativeName>
    </domain>
    <domain>
        <recommendedName>
            <fullName evidence="18">Glucosamine-1-phosphate N-acetyltransferase</fullName>
            <ecNumber evidence="18">2.3.1.157</ecNumber>
        </recommendedName>
    </domain>
</protein>
<feature type="region of interest" description="Linker" evidence="18">
    <location>
        <begin position="229"/>
        <end position="249"/>
    </location>
</feature>
<keyword evidence="13 18" id="KW-0012">Acyltransferase</keyword>
<evidence type="ECO:0000256" key="16">
    <source>
        <dbReference type="ARBA" id="ARBA00048493"/>
    </source>
</evidence>
<feature type="binding site" evidence="18">
    <location>
        <position position="404"/>
    </location>
    <ligand>
        <name>acetyl-CoA</name>
        <dbReference type="ChEBI" id="CHEBI:57288"/>
    </ligand>
</feature>
<feature type="active site" description="Proton acceptor" evidence="18">
    <location>
        <position position="362"/>
    </location>
</feature>
<dbReference type="InterPro" id="IPR038009">
    <property type="entry name" value="GlmU_C_LbH"/>
</dbReference>
<evidence type="ECO:0000256" key="14">
    <source>
        <dbReference type="ARBA" id="ARBA00023316"/>
    </source>
</evidence>
<evidence type="ECO:0000256" key="15">
    <source>
        <dbReference type="ARBA" id="ARBA00048247"/>
    </source>
</evidence>
<feature type="binding site" evidence="18">
    <location>
        <position position="350"/>
    </location>
    <ligand>
        <name>UDP-N-acetyl-alpha-D-glucosamine</name>
        <dbReference type="ChEBI" id="CHEBI:57705"/>
    </ligand>
</feature>
<comment type="pathway">
    <text evidence="18">Nucleotide-sugar biosynthesis; UDP-N-acetyl-alpha-D-glucosamine biosynthesis; N-acetyl-alpha-D-glucosamine 1-phosphate from alpha-D-glucosamine 6-phosphate (route II): step 2/2.</text>
</comment>
<dbReference type="PANTHER" id="PTHR43584">
    <property type="entry name" value="NUCLEOTIDYL TRANSFERASE"/>
    <property type="match status" value="1"/>
</dbReference>
<dbReference type="CDD" id="cd03353">
    <property type="entry name" value="LbH_GlmU_C"/>
    <property type="match status" value="1"/>
</dbReference>
<comment type="pathway">
    <text evidence="18">Bacterial outer membrane biogenesis; LPS lipid A biosynthesis.</text>
</comment>
<dbReference type="Gene3D" id="2.160.10.10">
    <property type="entry name" value="Hexapeptide repeat proteins"/>
    <property type="match status" value="1"/>
</dbReference>
<feature type="binding site" evidence="18">
    <location>
        <position position="422"/>
    </location>
    <ligand>
        <name>acetyl-CoA</name>
        <dbReference type="ChEBI" id="CHEBI:57288"/>
    </ligand>
</feature>
<dbReference type="Proteomes" id="UP000275461">
    <property type="component" value="Unassembled WGS sequence"/>
</dbReference>
<proteinExistence type="inferred from homology"/>
<comment type="subunit">
    <text evidence="18">Homotrimer.</text>
</comment>
<feature type="binding site" evidence="18">
    <location>
        <position position="104"/>
    </location>
    <ligand>
        <name>Mg(2+)</name>
        <dbReference type="ChEBI" id="CHEBI:18420"/>
    </ligand>
</feature>
<dbReference type="GO" id="GO:0008360">
    <property type="term" value="P:regulation of cell shape"/>
    <property type="evidence" value="ECO:0007669"/>
    <property type="project" value="UniProtKB-KW"/>
</dbReference>
<feature type="binding site" evidence="18">
    <location>
        <position position="379"/>
    </location>
    <ligand>
        <name>acetyl-CoA</name>
        <dbReference type="ChEBI" id="CHEBI:57288"/>
    </ligand>
</feature>
<dbReference type="GO" id="GO:0019134">
    <property type="term" value="F:glucosamine-1-phosphate N-acetyltransferase activity"/>
    <property type="evidence" value="ECO:0007669"/>
    <property type="project" value="UniProtKB-UniRule"/>
</dbReference>
<dbReference type="InterPro" id="IPR050065">
    <property type="entry name" value="GlmU-like"/>
</dbReference>
<comment type="function">
    <text evidence="17 18">Catalyzes the last two sequential reactions in the de novo biosynthetic pathway for UDP-N-acetylglucosamine (UDP-GlcNAc). The C-terminal domain catalyzes the transfer of acetyl group from acetyl coenzyme A to glucosamine-1-phosphate (GlcN-1-P) to produce N-acetylglucosamine-1-phosphate (GlcNAc-1-P), which is converted into UDP-GlcNAc by the transfer of uridine 5-monophosphate (from uridine 5-triphosphate), a reaction catalyzed by the N-terminal domain.</text>
</comment>
<dbReference type="InterPro" id="IPR025877">
    <property type="entry name" value="MobA-like_NTP_Trfase"/>
</dbReference>
<keyword evidence="4 18" id="KW-0963">Cytoplasm</keyword>
<dbReference type="CDD" id="cd02540">
    <property type="entry name" value="GT2_GlmU_N_bac"/>
    <property type="match status" value="1"/>
</dbReference>
<comment type="similarity">
    <text evidence="3 18">In the N-terminal section; belongs to the N-acetylglucosamine-1-phosphate uridyltransferase family.</text>
</comment>
<evidence type="ECO:0000256" key="13">
    <source>
        <dbReference type="ARBA" id="ARBA00023315"/>
    </source>
</evidence>
<dbReference type="GO" id="GO:0009252">
    <property type="term" value="P:peptidoglycan biosynthetic process"/>
    <property type="evidence" value="ECO:0007669"/>
    <property type="project" value="UniProtKB-UniRule"/>
</dbReference>
<feature type="region of interest" description="N-acetyltransferase" evidence="18">
    <location>
        <begin position="250"/>
        <end position="462"/>
    </location>
</feature>
<sequence>MQKPLSIIVLAAGKGTRMRSRLPKLLHRVGGRSMLAHVLDTAFALDPAAVHVVHGHGAEAVQAAHGERPVQWALQEPQLGTGHAVQQAVPGIPDDHQVLVLYGDVPLVRGATLKALLDQAAGGLGLLSVDFPDPTGYGRVLRGEDRRVTGVVEHKDASPAQRRVTECNTGLLTAPAGRLKAWLTRLGNDNAQGEYYLTDIIAMAVADGERVVAHTVSDADEVQGINDKVQLAAAERVWQRRQAIEWMQAGLTILDPARFDLRGTLRAGQDCTLDVGVVLEGEVTLGNDVYVGPNCVLRDVVLGDGTRVEAHSVLDGVAAAADCRIGPFARLRPGTELADGAKVGNFVETKAARVGPGSKVNHLSYVGDAELGRGVNVGAGTITCNYDGHRKHRTEIGDGAFIGSGTQLVAPVRVGSGATIGAGSTVTRDTPDDALTVARSRQRSISGWRRPGEQSDSDRGDA</sequence>
<dbReference type="GO" id="GO:0000287">
    <property type="term" value="F:magnesium ion binding"/>
    <property type="evidence" value="ECO:0007669"/>
    <property type="project" value="UniProtKB-UniRule"/>
</dbReference>
<evidence type="ECO:0000256" key="4">
    <source>
        <dbReference type="ARBA" id="ARBA00022490"/>
    </source>
</evidence>
<feature type="binding site" evidence="18">
    <location>
        <position position="376"/>
    </location>
    <ligand>
        <name>UDP-N-acetyl-alpha-D-glucosamine</name>
        <dbReference type="ChEBI" id="CHEBI:57705"/>
    </ligand>
</feature>
<evidence type="ECO:0000256" key="2">
    <source>
        <dbReference type="ARBA" id="ARBA00007707"/>
    </source>
</evidence>
<comment type="catalytic activity">
    <reaction evidence="16 18">
        <text>N-acetyl-alpha-D-glucosamine 1-phosphate + UTP + H(+) = UDP-N-acetyl-alpha-D-glucosamine + diphosphate</text>
        <dbReference type="Rhea" id="RHEA:13509"/>
        <dbReference type="ChEBI" id="CHEBI:15378"/>
        <dbReference type="ChEBI" id="CHEBI:33019"/>
        <dbReference type="ChEBI" id="CHEBI:46398"/>
        <dbReference type="ChEBI" id="CHEBI:57705"/>
        <dbReference type="ChEBI" id="CHEBI:57776"/>
        <dbReference type="EC" id="2.7.7.23"/>
    </reaction>
</comment>
<reference evidence="21 22" key="1">
    <citation type="submission" date="2018-10" db="EMBL/GenBank/DDBJ databases">
        <title>Genomic Encyclopedia of Type Strains, Phase IV (KMG-IV): sequencing the most valuable type-strain genomes for metagenomic binning, comparative biology and taxonomic classification.</title>
        <authorList>
            <person name="Goeker M."/>
        </authorList>
    </citation>
    <scope>NUCLEOTIDE SEQUENCE [LARGE SCALE GENOMIC DNA]</scope>
    <source>
        <strain evidence="21 22">DSM 12769</strain>
    </source>
</reference>
<comment type="similarity">
    <text evidence="2 18">In the C-terminal section; belongs to the transferase hexapeptide repeat family.</text>
</comment>
<dbReference type="Pfam" id="PF12804">
    <property type="entry name" value="NTP_transf_3"/>
    <property type="match status" value="1"/>
</dbReference>
<feature type="binding site" evidence="18">
    <location>
        <position position="439"/>
    </location>
    <ligand>
        <name>acetyl-CoA</name>
        <dbReference type="ChEBI" id="CHEBI:57288"/>
    </ligand>
</feature>
<dbReference type="InterPro" id="IPR001451">
    <property type="entry name" value="Hexapep"/>
</dbReference>
<feature type="domain" description="MobA-like NTP transferase" evidence="20">
    <location>
        <begin position="8"/>
        <end position="121"/>
    </location>
</feature>
<dbReference type="GO" id="GO:0005737">
    <property type="term" value="C:cytoplasm"/>
    <property type="evidence" value="ECO:0007669"/>
    <property type="project" value="UniProtKB-SubCell"/>
</dbReference>
<dbReference type="GO" id="GO:0071555">
    <property type="term" value="P:cell wall organization"/>
    <property type="evidence" value="ECO:0007669"/>
    <property type="project" value="UniProtKB-KW"/>
</dbReference>
<comment type="pathway">
    <text evidence="18">Nucleotide-sugar biosynthesis; UDP-N-acetyl-alpha-D-glucosamine biosynthesis; UDP-N-acetyl-alpha-D-glucosamine from N-acetyl-alpha-D-glucosamine 1-phosphate: step 1/1.</text>
</comment>
<dbReference type="GO" id="GO:0003977">
    <property type="term" value="F:UDP-N-acetylglucosamine diphosphorylase activity"/>
    <property type="evidence" value="ECO:0007669"/>
    <property type="project" value="UniProtKB-UniRule"/>
</dbReference>
<gene>
    <name evidence="18" type="primary">glmU</name>
    <name evidence="21" type="ORF">DFR31_2625</name>
</gene>
<feature type="binding site" evidence="18">
    <location>
        <position position="75"/>
    </location>
    <ligand>
        <name>UDP-N-acetyl-alpha-D-glucosamine</name>
        <dbReference type="ChEBI" id="CHEBI:57705"/>
    </ligand>
</feature>
<dbReference type="GO" id="GO:0006048">
    <property type="term" value="P:UDP-N-acetylglucosamine biosynthetic process"/>
    <property type="evidence" value="ECO:0007669"/>
    <property type="project" value="UniProtKB-UniPathway"/>
</dbReference>
<keyword evidence="12 18" id="KW-0511">Multifunctional enzyme</keyword>
<feature type="binding site" evidence="18">
    <location>
        <position position="168"/>
    </location>
    <ligand>
        <name>UDP-N-acetyl-alpha-D-glucosamine</name>
        <dbReference type="ChEBI" id="CHEBI:57705"/>
    </ligand>
</feature>
<keyword evidence="22" id="KW-1185">Reference proteome</keyword>
<feature type="binding site" evidence="18">
    <location>
        <position position="226"/>
    </location>
    <ligand>
        <name>Mg(2+)</name>
        <dbReference type="ChEBI" id="CHEBI:18420"/>
    </ligand>
</feature>
<dbReference type="InterPro" id="IPR011004">
    <property type="entry name" value="Trimer_LpxA-like_sf"/>
</dbReference>
<name>A0A498BRC4_9GAMM</name>
<keyword evidence="8 18" id="KW-0677">Repeat</keyword>
<evidence type="ECO:0000256" key="19">
    <source>
        <dbReference type="SAM" id="MobiDB-lite"/>
    </source>
</evidence>
<feature type="binding site" evidence="18">
    <location>
        <begin position="80"/>
        <end position="81"/>
    </location>
    <ligand>
        <name>UDP-N-acetyl-alpha-D-glucosamine</name>
        <dbReference type="ChEBI" id="CHEBI:57705"/>
    </ligand>
</feature>
<feature type="binding site" evidence="18">
    <location>
        <position position="24"/>
    </location>
    <ligand>
        <name>UDP-N-acetyl-alpha-D-glucosamine</name>
        <dbReference type="ChEBI" id="CHEBI:57705"/>
    </ligand>
</feature>
<feature type="binding site" evidence="18">
    <location>
        <position position="226"/>
    </location>
    <ligand>
        <name>UDP-N-acetyl-alpha-D-glucosamine</name>
        <dbReference type="ChEBI" id="CHEBI:57705"/>
    </ligand>
</feature>
<dbReference type="AlphaFoldDB" id="A0A498BRC4"/>
<comment type="catalytic activity">
    <reaction evidence="15 18">
        <text>alpha-D-glucosamine 1-phosphate + acetyl-CoA = N-acetyl-alpha-D-glucosamine 1-phosphate + CoA + H(+)</text>
        <dbReference type="Rhea" id="RHEA:13725"/>
        <dbReference type="ChEBI" id="CHEBI:15378"/>
        <dbReference type="ChEBI" id="CHEBI:57287"/>
        <dbReference type="ChEBI" id="CHEBI:57288"/>
        <dbReference type="ChEBI" id="CHEBI:57776"/>
        <dbReference type="ChEBI" id="CHEBI:58516"/>
        <dbReference type="EC" id="2.3.1.157"/>
    </reaction>
</comment>
<evidence type="ECO:0000256" key="17">
    <source>
        <dbReference type="ARBA" id="ARBA00049628"/>
    </source>
</evidence>
<evidence type="ECO:0000259" key="20">
    <source>
        <dbReference type="Pfam" id="PF12804"/>
    </source>
</evidence>
<dbReference type="HAMAP" id="MF_01631">
    <property type="entry name" value="GlmU"/>
    <property type="match status" value="1"/>
</dbReference>
<dbReference type="UniPathway" id="UPA00113">
    <property type="reaction ID" value="UER00532"/>
</dbReference>
<feature type="binding site" evidence="18">
    <location>
        <begin position="385"/>
        <end position="386"/>
    </location>
    <ligand>
        <name>acetyl-CoA</name>
        <dbReference type="ChEBI" id="CHEBI:57288"/>
    </ligand>
</feature>
<dbReference type="GO" id="GO:0000902">
    <property type="term" value="P:cell morphogenesis"/>
    <property type="evidence" value="ECO:0007669"/>
    <property type="project" value="UniProtKB-UniRule"/>
</dbReference>
<dbReference type="InterPro" id="IPR029044">
    <property type="entry name" value="Nucleotide-diphossugar_trans"/>
</dbReference>
<feature type="binding site" evidence="18">
    <location>
        <position position="332"/>
    </location>
    <ligand>
        <name>UDP-N-acetyl-alpha-D-glucosamine</name>
        <dbReference type="ChEBI" id="CHEBI:57705"/>
    </ligand>
</feature>
<keyword evidence="7 18" id="KW-0479">Metal-binding</keyword>
<keyword evidence="6 18" id="KW-0548">Nucleotidyltransferase</keyword>
<evidence type="ECO:0000256" key="10">
    <source>
        <dbReference type="ARBA" id="ARBA00022960"/>
    </source>
</evidence>
<evidence type="ECO:0000256" key="1">
    <source>
        <dbReference type="ARBA" id="ARBA00004496"/>
    </source>
</evidence>
<evidence type="ECO:0000256" key="7">
    <source>
        <dbReference type="ARBA" id="ARBA00022723"/>
    </source>
</evidence>
<keyword evidence="14 18" id="KW-0961">Cell wall biogenesis/degradation</keyword>
<dbReference type="PANTHER" id="PTHR43584:SF3">
    <property type="entry name" value="BIFUNCTIONAL PROTEIN GLMU"/>
    <property type="match status" value="1"/>
</dbReference>
<keyword evidence="9 18" id="KW-0460">Magnesium</keyword>
<feature type="binding site" evidence="18">
    <location>
        <position position="138"/>
    </location>
    <ligand>
        <name>UDP-N-acetyl-alpha-D-glucosamine</name>
        <dbReference type="ChEBI" id="CHEBI:57705"/>
    </ligand>
</feature>
<organism evidence="21 22">
    <name type="scientific">Alkalispirillum mobile</name>
    <dbReference type="NCBI Taxonomy" id="85925"/>
    <lineage>
        <taxon>Bacteria</taxon>
        <taxon>Pseudomonadati</taxon>
        <taxon>Pseudomonadota</taxon>
        <taxon>Gammaproteobacteria</taxon>
        <taxon>Chromatiales</taxon>
        <taxon>Ectothiorhodospiraceae</taxon>
        <taxon>Alkalispirillum</taxon>
    </lineage>
</organism>
<evidence type="ECO:0000256" key="8">
    <source>
        <dbReference type="ARBA" id="ARBA00022737"/>
    </source>
</evidence>
<feature type="binding site" evidence="18">
    <location>
        <begin position="10"/>
        <end position="13"/>
    </location>
    <ligand>
        <name>UDP-N-acetyl-alpha-D-glucosamine</name>
        <dbReference type="ChEBI" id="CHEBI:57705"/>
    </ligand>
</feature>
<comment type="cofactor">
    <cofactor evidence="18">
        <name>Mg(2+)</name>
        <dbReference type="ChEBI" id="CHEBI:18420"/>
    </cofactor>
    <text evidence="18">Binds 1 Mg(2+) ion per subunit.</text>
</comment>
<keyword evidence="11 18" id="KW-0573">Peptidoglycan synthesis</keyword>
<feature type="compositionally biased region" description="Basic and acidic residues" evidence="19">
    <location>
        <begin position="450"/>
        <end position="462"/>
    </location>
</feature>
<dbReference type="OrthoDB" id="9775031at2"/>
<feature type="binding site" evidence="18">
    <location>
        <position position="365"/>
    </location>
    <ligand>
        <name>UDP-N-acetyl-alpha-D-glucosamine</name>
        <dbReference type="ChEBI" id="CHEBI:57705"/>
    </ligand>
</feature>
<dbReference type="RefSeq" id="WP_121443132.1">
    <property type="nucleotide sequence ID" value="NZ_RCDA01000006.1"/>
</dbReference>
<dbReference type="SUPFAM" id="SSF53448">
    <property type="entry name" value="Nucleotide-diphospho-sugar transferases"/>
    <property type="match status" value="1"/>
</dbReference>
<evidence type="ECO:0000313" key="22">
    <source>
        <dbReference type="Proteomes" id="UP000275461"/>
    </source>
</evidence>
<dbReference type="EC" id="2.3.1.157" evidence="18"/>
<dbReference type="EMBL" id="RCDA01000006">
    <property type="protein sequence ID" value="RLK46495.1"/>
    <property type="molecule type" value="Genomic_DNA"/>
</dbReference>